<feature type="transmembrane region" description="Helical" evidence="1">
    <location>
        <begin position="286"/>
        <end position="303"/>
    </location>
</feature>
<feature type="transmembrane region" description="Helical" evidence="1">
    <location>
        <begin position="398"/>
        <end position="415"/>
    </location>
</feature>
<feature type="transmembrane region" description="Helical" evidence="1">
    <location>
        <begin position="444"/>
        <end position="461"/>
    </location>
</feature>
<feature type="transmembrane region" description="Helical" evidence="1">
    <location>
        <begin position="86"/>
        <end position="104"/>
    </location>
</feature>
<feature type="transmembrane region" description="Helical" evidence="1">
    <location>
        <begin position="39"/>
        <end position="58"/>
    </location>
</feature>
<evidence type="ECO:0000313" key="3">
    <source>
        <dbReference type="Proteomes" id="UP001218362"/>
    </source>
</evidence>
<feature type="transmembrane region" description="Helical" evidence="1">
    <location>
        <begin position="712"/>
        <end position="730"/>
    </location>
</feature>
<dbReference type="Proteomes" id="UP001218362">
    <property type="component" value="Chromosome"/>
</dbReference>
<feature type="transmembrane region" description="Helical" evidence="1">
    <location>
        <begin position="310"/>
        <end position="328"/>
    </location>
</feature>
<dbReference type="InterPro" id="IPR019286">
    <property type="entry name" value="DUF2339_TM"/>
</dbReference>
<gene>
    <name evidence="2" type="ORF">P0Y56_05860</name>
</gene>
<feature type="transmembrane region" description="Helical" evidence="1">
    <location>
        <begin position="201"/>
        <end position="218"/>
    </location>
</feature>
<proteinExistence type="predicted"/>
<accession>A0AAJ5X4W6</accession>
<feature type="transmembrane region" description="Helical" evidence="1">
    <location>
        <begin position="224"/>
        <end position="240"/>
    </location>
</feature>
<feature type="transmembrane region" description="Helical" evidence="1">
    <location>
        <begin position="247"/>
        <end position="266"/>
    </location>
</feature>
<evidence type="ECO:0000256" key="1">
    <source>
        <dbReference type="SAM" id="Phobius"/>
    </source>
</evidence>
<feature type="transmembrane region" description="Helical" evidence="1">
    <location>
        <begin position="110"/>
        <end position="128"/>
    </location>
</feature>
<dbReference type="Pfam" id="PF10101">
    <property type="entry name" value="DUF2339"/>
    <property type="match status" value="1"/>
</dbReference>
<feature type="transmembrane region" description="Helical" evidence="1">
    <location>
        <begin position="473"/>
        <end position="497"/>
    </location>
</feature>
<feature type="transmembrane region" description="Helical" evidence="1">
    <location>
        <begin position="543"/>
        <end position="563"/>
    </location>
</feature>
<dbReference type="KEGG" id="acob:P0Y56_05860"/>
<keyword evidence="1" id="KW-1133">Transmembrane helix</keyword>
<feature type="transmembrane region" description="Helical" evidence="1">
    <location>
        <begin position="140"/>
        <end position="159"/>
    </location>
</feature>
<keyword evidence="1" id="KW-0812">Transmembrane</keyword>
<feature type="transmembrane region" description="Helical" evidence="1">
    <location>
        <begin position="171"/>
        <end position="189"/>
    </location>
</feature>
<evidence type="ECO:0000313" key="2">
    <source>
        <dbReference type="EMBL" id="WEK47820.1"/>
    </source>
</evidence>
<feature type="transmembrane region" description="Helical" evidence="1">
    <location>
        <begin position="675"/>
        <end position="692"/>
    </location>
</feature>
<protein>
    <submittedName>
        <fullName evidence="2">DUF2339 domain-containing protein</fullName>
    </submittedName>
</protein>
<feature type="transmembrane region" description="Helical" evidence="1">
    <location>
        <begin position="334"/>
        <end position="351"/>
    </location>
</feature>
<keyword evidence="1" id="KW-0472">Membrane</keyword>
<reference evidence="2" key="1">
    <citation type="submission" date="2023-03" db="EMBL/GenBank/DDBJ databases">
        <title>Andean soil-derived lignocellulolytic bacterial consortium as a source of novel taxa and putative plastic-active enzymes.</title>
        <authorList>
            <person name="Diaz-Garcia L."/>
            <person name="Chuvochina M."/>
            <person name="Feuerriegel G."/>
            <person name="Bunk B."/>
            <person name="Sproer C."/>
            <person name="Streit W.R."/>
            <person name="Rodriguez L.M."/>
            <person name="Overmann J."/>
            <person name="Jimenez D.J."/>
        </authorList>
    </citation>
    <scope>NUCLEOTIDE SEQUENCE</scope>
    <source>
        <strain evidence="2">MAG 26</strain>
    </source>
</reference>
<feature type="transmembrane region" description="Helical" evidence="1">
    <location>
        <begin position="64"/>
        <end position="81"/>
    </location>
</feature>
<feature type="transmembrane region" description="Helical" evidence="1">
    <location>
        <begin position="6"/>
        <end position="32"/>
    </location>
</feature>
<feature type="transmembrane region" description="Helical" evidence="1">
    <location>
        <begin position="358"/>
        <end position="378"/>
    </location>
</feature>
<sequence>MILIGQAVSAIGALSVGSFLLLLAIAMPLFAFPGAAARLLRSVAAVVGAAQLALLVAVGGYQPLHWGLFALIAAAGQWLAWRDRQFGIVPTLGAALSVLLLLLWPDPAAGWLAASGLALAAIHAGPLLARLWQAPARLQLAIELSAIGFALPLVALWHFHAPWGDPDGLGAFASLGGAALALAGAALGWKVAGRSEDHRFALLLAAGAALLSAAAWFALPHWQAPLGIGALAAVLLFLAPPTQDWRIEPLAAAFSAAAVLALLVTTPGREGEWFALAGIAHEPLEHASLARWAGLAALFALFAGRAASDAARLLAWMAVVGFAYGATAQLVPEWMLPIVLAALLCAAFLLLSRREEPAGEVVLALPALAAITLLAITGTDPGAEWQRLAGAGQGVADWQALLRWLGVGAFFVLFCARSRTQLGYSAGAVAALALYGALAQVVPVAVLPLIPALGVLGLAYAQDRLEWRRLPPAIGVLVLASLAWAALPAVLWSAAALRSLVGIPMELASADLAPLHLLRRLLLPSVLLGAAAWVLRARLRHRVAVAAPAVPGALALIAVHGLYRAGFAGMFGADFVAIGLGQRLAWDGLLLGAALALRRYGKGTVADIAAPTELAAATLHVAWYSLLLHNPLWAAQAVGSLPVANLILPLFAALPLCLVLLARMLPAEAGRIDQALQPALMIAIGLCGWATIRQAFHGTLLVAPGLGQFEDILRSILGIVLAVGYLLWGIRRHRRDWRIASLVLVLAAVAKVFVFDASGLEGLLRIASFVALGFSLIGVGWLYSRQLRSEAA</sequence>
<organism evidence="2 3">
    <name type="scientific">Candidatus Andeanibacterium colombiense</name>
    <dbReference type="NCBI Taxonomy" id="3121345"/>
    <lineage>
        <taxon>Bacteria</taxon>
        <taxon>Pseudomonadati</taxon>
        <taxon>Pseudomonadota</taxon>
        <taxon>Alphaproteobacteria</taxon>
        <taxon>Sphingomonadales</taxon>
        <taxon>Sphingomonadaceae</taxon>
        <taxon>Candidatus Andeanibacterium</taxon>
    </lineage>
</organism>
<feature type="transmembrane region" description="Helical" evidence="1">
    <location>
        <begin position="422"/>
        <end position="438"/>
    </location>
</feature>
<feature type="transmembrane region" description="Helical" evidence="1">
    <location>
        <begin position="517"/>
        <end position="536"/>
    </location>
</feature>
<feature type="transmembrane region" description="Helical" evidence="1">
    <location>
        <begin position="646"/>
        <end position="663"/>
    </location>
</feature>
<name>A0AAJ5X4W6_9SPHN</name>
<feature type="transmembrane region" description="Helical" evidence="1">
    <location>
        <begin position="763"/>
        <end position="783"/>
    </location>
</feature>
<dbReference type="EMBL" id="CP119316">
    <property type="protein sequence ID" value="WEK47820.1"/>
    <property type="molecule type" value="Genomic_DNA"/>
</dbReference>
<dbReference type="AlphaFoldDB" id="A0AAJ5X4W6"/>
<feature type="transmembrane region" description="Helical" evidence="1">
    <location>
        <begin position="737"/>
        <end position="757"/>
    </location>
</feature>